<evidence type="ECO:0000313" key="8">
    <source>
        <dbReference type="EMBL" id="CDW89069.1"/>
    </source>
</evidence>
<dbReference type="Proteomes" id="UP000039865">
    <property type="component" value="Unassembled WGS sequence"/>
</dbReference>
<dbReference type="InterPro" id="IPR001199">
    <property type="entry name" value="Cyt_B5-like_heme/steroid-bd"/>
</dbReference>
<dbReference type="InterPro" id="IPR036400">
    <property type="entry name" value="Cyt_B5-like_heme/steroid_sf"/>
</dbReference>
<dbReference type="PROSITE" id="PS00191">
    <property type="entry name" value="CYTOCHROME_B5_1"/>
    <property type="match status" value="1"/>
</dbReference>
<dbReference type="EMBL" id="CCKQ01017201">
    <property type="protein sequence ID" value="CDW89069.1"/>
    <property type="molecule type" value="Genomic_DNA"/>
</dbReference>
<name>A0A078B3N7_STYLE</name>
<dbReference type="GO" id="GO:0016020">
    <property type="term" value="C:membrane"/>
    <property type="evidence" value="ECO:0007669"/>
    <property type="project" value="TreeGrafter"/>
</dbReference>
<accession>A0A078B3N7</accession>
<feature type="compositionally biased region" description="Basic and acidic residues" evidence="6">
    <location>
        <begin position="7"/>
        <end position="26"/>
    </location>
</feature>
<dbReference type="Gene3D" id="3.10.120.10">
    <property type="entry name" value="Cytochrome b5-like heme/steroid binding domain"/>
    <property type="match status" value="1"/>
</dbReference>
<dbReference type="InParanoid" id="A0A078B3N7"/>
<proteinExistence type="inferred from homology"/>
<evidence type="ECO:0000256" key="2">
    <source>
        <dbReference type="ARBA" id="ARBA00022723"/>
    </source>
</evidence>
<evidence type="ECO:0000256" key="4">
    <source>
        <dbReference type="ARBA" id="ARBA00038168"/>
    </source>
</evidence>
<feature type="domain" description="Cytochrome b5 heme-binding" evidence="7">
    <location>
        <begin position="113"/>
        <end position="189"/>
    </location>
</feature>
<dbReference type="GO" id="GO:0046872">
    <property type="term" value="F:metal ion binding"/>
    <property type="evidence" value="ECO:0007669"/>
    <property type="project" value="UniProtKB-UniRule"/>
</dbReference>
<evidence type="ECO:0000313" key="9">
    <source>
        <dbReference type="Proteomes" id="UP000039865"/>
    </source>
</evidence>
<keyword evidence="2 5" id="KW-0479">Metal-binding</keyword>
<sequence length="191" mass="22272">MEQYSPKLDKLDHSNSSHSPKSADYDGLKLNLIPSAHENHELDENMEQDMEALADDLELLEYQRSRSTPKIEIDEFGDDDEKSQAFRERQEKQKQEMFTQFYENHVQTRIKNPKYYTLEEVAQHDSELDAWSVIDGKVYNLTPFIPMHPGGEKIVKSFGTNISDLWHKVHPEVNLDDTVVALLFEGYLKQE</sequence>
<dbReference type="Pfam" id="PF00173">
    <property type="entry name" value="Cyt-b5"/>
    <property type="match status" value="1"/>
</dbReference>
<dbReference type="GO" id="GO:0020037">
    <property type="term" value="F:heme binding"/>
    <property type="evidence" value="ECO:0007669"/>
    <property type="project" value="UniProtKB-UniRule"/>
</dbReference>
<gene>
    <name evidence="8" type="primary">Contig16439.g809</name>
    <name evidence="8" type="ORF">STYLEM_18198</name>
</gene>
<dbReference type="SMART" id="SM01117">
    <property type="entry name" value="Cyt-b5"/>
    <property type="match status" value="1"/>
</dbReference>
<keyword evidence="9" id="KW-1185">Reference proteome</keyword>
<comment type="similarity">
    <text evidence="4 5">Belongs to the cytochrome b5 family.</text>
</comment>
<evidence type="ECO:0000259" key="7">
    <source>
        <dbReference type="PROSITE" id="PS50255"/>
    </source>
</evidence>
<protein>
    <recommendedName>
        <fullName evidence="7">Cytochrome b5 heme-binding domain-containing protein</fullName>
    </recommendedName>
</protein>
<dbReference type="InterPro" id="IPR018506">
    <property type="entry name" value="Cyt_B5_heme-BS"/>
</dbReference>
<dbReference type="PANTHER" id="PTHR19359">
    <property type="entry name" value="CYTOCHROME B5"/>
    <property type="match status" value="1"/>
</dbReference>
<keyword evidence="1 5" id="KW-0349">Heme</keyword>
<dbReference type="AlphaFoldDB" id="A0A078B3N7"/>
<organism evidence="8 9">
    <name type="scientific">Stylonychia lemnae</name>
    <name type="common">Ciliate</name>
    <dbReference type="NCBI Taxonomy" id="5949"/>
    <lineage>
        <taxon>Eukaryota</taxon>
        <taxon>Sar</taxon>
        <taxon>Alveolata</taxon>
        <taxon>Ciliophora</taxon>
        <taxon>Intramacronucleata</taxon>
        <taxon>Spirotrichea</taxon>
        <taxon>Stichotrichia</taxon>
        <taxon>Sporadotrichida</taxon>
        <taxon>Oxytrichidae</taxon>
        <taxon>Stylonychinae</taxon>
        <taxon>Stylonychia</taxon>
    </lineage>
</organism>
<dbReference type="InterPro" id="IPR050668">
    <property type="entry name" value="Cytochrome_b5"/>
</dbReference>
<feature type="region of interest" description="Disordered" evidence="6">
    <location>
        <begin position="1"/>
        <end position="26"/>
    </location>
</feature>
<reference evidence="8 9" key="1">
    <citation type="submission" date="2014-06" db="EMBL/GenBank/DDBJ databases">
        <authorList>
            <person name="Swart Estienne"/>
        </authorList>
    </citation>
    <scope>NUCLEOTIDE SEQUENCE [LARGE SCALE GENOMIC DNA]</scope>
    <source>
        <strain evidence="8 9">130c</strain>
    </source>
</reference>
<evidence type="ECO:0000256" key="6">
    <source>
        <dbReference type="SAM" id="MobiDB-lite"/>
    </source>
</evidence>
<evidence type="ECO:0000256" key="1">
    <source>
        <dbReference type="ARBA" id="ARBA00022617"/>
    </source>
</evidence>
<dbReference type="PROSITE" id="PS50255">
    <property type="entry name" value="CYTOCHROME_B5_2"/>
    <property type="match status" value="1"/>
</dbReference>
<dbReference type="OrthoDB" id="311396at2759"/>
<keyword evidence="3 5" id="KW-0408">Iron</keyword>
<dbReference type="SUPFAM" id="SSF55856">
    <property type="entry name" value="Cytochrome b5-like heme/steroid binding domain"/>
    <property type="match status" value="1"/>
</dbReference>
<evidence type="ECO:0000256" key="3">
    <source>
        <dbReference type="ARBA" id="ARBA00023004"/>
    </source>
</evidence>
<evidence type="ECO:0000256" key="5">
    <source>
        <dbReference type="RuleBase" id="RU362121"/>
    </source>
</evidence>